<feature type="domain" description="Cathepsin propeptide inhibitor" evidence="15">
    <location>
        <begin position="1209"/>
        <end position="1266"/>
    </location>
</feature>
<dbReference type="GO" id="GO:0006508">
    <property type="term" value="P:proteolysis"/>
    <property type="evidence" value="ECO:0007669"/>
    <property type="project" value="UniProtKB-KW"/>
</dbReference>
<dbReference type="Gene3D" id="3.10.450.10">
    <property type="match status" value="6"/>
</dbReference>
<dbReference type="SUPFAM" id="SSF54403">
    <property type="entry name" value="Cystatin/monellin"/>
    <property type="match status" value="6"/>
</dbReference>
<evidence type="ECO:0000256" key="3">
    <source>
        <dbReference type="ARBA" id="ARBA00022690"/>
    </source>
</evidence>
<evidence type="ECO:0000259" key="14">
    <source>
        <dbReference type="SMART" id="SM00645"/>
    </source>
</evidence>
<feature type="domain" description="Cystatin" evidence="13">
    <location>
        <begin position="688"/>
        <end position="799"/>
    </location>
</feature>
<keyword evidence="6" id="KW-0378">Hydrolase</keyword>
<keyword evidence="8" id="KW-0865">Zymogen</keyword>
<evidence type="ECO:0000259" key="15">
    <source>
        <dbReference type="SMART" id="SM00848"/>
    </source>
</evidence>
<dbReference type="GO" id="GO:0031982">
    <property type="term" value="C:vesicle"/>
    <property type="evidence" value="ECO:0007669"/>
    <property type="project" value="TreeGrafter"/>
</dbReference>
<evidence type="ECO:0000313" key="17">
    <source>
        <dbReference type="Proteomes" id="UP000027135"/>
    </source>
</evidence>
<dbReference type="PRINTS" id="PR00705">
    <property type="entry name" value="PAPAIN"/>
</dbReference>
<feature type="compositionally biased region" description="Basic and acidic residues" evidence="11">
    <location>
        <begin position="600"/>
        <end position="638"/>
    </location>
</feature>
<dbReference type="PANTHER" id="PTHR46186:SF2">
    <property type="entry name" value="CYSTATIN"/>
    <property type="match status" value="1"/>
</dbReference>
<dbReference type="InterPro" id="IPR000668">
    <property type="entry name" value="Peptidase_C1A_C"/>
</dbReference>
<dbReference type="InterPro" id="IPR046350">
    <property type="entry name" value="Cystatin_sf"/>
</dbReference>
<name>A0A067R3E6_ZOONE</name>
<dbReference type="InterPro" id="IPR000169">
    <property type="entry name" value="Pept_cys_AS"/>
</dbReference>
<keyword evidence="10" id="KW-0325">Glycoprotein</keyword>
<evidence type="ECO:0000256" key="11">
    <source>
        <dbReference type="SAM" id="MobiDB-lite"/>
    </source>
</evidence>
<comment type="similarity">
    <text evidence="1">Belongs to the cystatin family.</text>
</comment>
<dbReference type="SMART" id="SM00645">
    <property type="entry name" value="Pept_C1"/>
    <property type="match status" value="1"/>
</dbReference>
<dbReference type="GO" id="GO:0004869">
    <property type="term" value="F:cysteine-type endopeptidase inhibitor activity"/>
    <property type="evidence" value="ECO:0007669"/>
    <property type="project" value="UniProtKB-KW"/>
</dbReference>
<evidence type="ECO:0000256" key="1">
    <source>
        <dbReference type="ARBA" id="ARBA00009403"/>
    </source>
</evidence>
<protein>
    <submittedName>
        <fullName evidence="16">Putative cysteine proteinase</fullName>
    </submittedName>
</protein>
<dbReference type="Gene3D" id="3.90.70.10">
    <property type="entry name" value="Cysteine proteinases"/>
    <property type="match status" value="1"/>
</dbReference>
<feature type="domain" description="Cystatin" evidence="13">
    <location>
        <begin position="945"/>
        <end position="1053"/>
    </location>
</feature>
<evidence type="ECO:0000256" key="9">
    <source>
        <dbReference type="ARBA" id="ARBA00023157"/>
    </source>
</evidence>
<accession>A0A067R3E6</accession>
<dbReference type="STRING" id="136037.A0A067R3E6"/>
<dbReference type="eggNOG" id="KOG1542">
    <property type="taxonomic scope" value="Eukaryota"/>
</dbReference>
<dbReference type="SMART" id="SM00848">
    <property type="entry name" value="Inhibitor_I29"/>
    <property type="match status" value="1"/>
</dbReference>
<dbReference type="InterPro" id="IPR025660">
    <property type="entry name" value="Pept_his_AS"/>
</dbReference>
<keyword evidence="4" id="KW-0789">Thiol protease inhibitor</keyword>
<feature type="domain" description="Cystatin" evidence="13">
    <location>
        <begin position="816"/>
        <end position="924"/>
    </location>
</feature>
<feature type="compositionally biased region" description="Basic and acidic residues" evidence="11">
    <location>
        <begin position="659"/>
        <end position="668"/>
    </location>
</feature>
<dbReference type="InterPro" id="IPR013201">
    <property type="entry name" value="Prot_inhib_I29"/>
</dbReference>
<dbReference type="InterPro" id="IPR025661">
    <property type="entry name" value="Pept_asp_AS"/>
</dbReference>
<feature type="domain" description="Peptidase C1A papain C-terminal" evidence="14">
    <location>
        <begin position="1295"/>
        <end position="1512"/>
    </location>
</feature>
<feature type="region of interest" description="Disordered" evidence="11">
    <location>
        <begin position="574"/>
        <end position="691"/>
    </location>
</feature>
<evidence type="ECO:0000256" key="12">
    <source>
        <dbReference type="SAM" id="SignalP"/>
    </source>
</evidence>
<dbReference type="SUPFAM" id="SSF54001">
    <property type="entry name" value="Cysteine proteinases"/>
    <property type="match status" value="1"/>
</dbReference>
<feature type="signal peptide" evidence="12">
    <location>
        <begin position="1"/>
        <end position="20"/>
    </location>
</feature>
<dbReference type="GO" id="GO:0005737">
    <property type="term" value="C:cytoplasm"/>
    <property type="evidence" value="ECO:0007669"/>
    <property type="project" value="TreeGrafter"/>
</dbReference>
<evidence type="ECO:0000256" key="4">
    <source>
        <dbReference type="ARBA" id="ARBA00022704"/>
    </source>
</evidence>
<dbReference type="InterPro" id="IPR018073">
    <property type="entry name" value="Prot_inh_cystat_CS"/>
</dbReference>
<keyword evidence="5 12" id="KW-0732">Signal</keyword>
<reference evidence="16 17" key="1">
    <citation type="journal article" date="2014" name="Nat. Commun.">
        <title>Molecular traces of alternative social organization in a termite genome.</title>
        <authorList>
            <person name="Terrapon N."/>
            <person name="Li C."/>
            <person name="Robertson H.M."/>
            <person name="Ji L."/>
            <person name="Meng X."/>
            <person name="Booth W."/>
            <person name="Chen Z."/>
            <person name="Childers C.P."/>
            <person name="Glastad K.M."/>
            <person name="Gokhale K."/>
            <person name="Gowin J."/>
            <person name="Gronenberg W."/>
            <person name="Hermansen R.A."/>
            <person name="Hu H."/>
            <person name="Hunt B.G."/>
            <person name="Huylmans A.K."/>
            <person name="Khalil S.M."/>
            <person name="Mitchell R.D."/>
            <person name="Munoz-Torres M.C."/>
            <person name="Mustard J.A."/>
            <person name="Pan H."/>
            <person name="Reese J.T."/>
            <person name="Scharf M.E."/>
            <person name="Sun F."/>
            <person name="Vogel H."/>
            <person name="Xiao J."/>
            <person name="Yang W."/>
            <person name="Yang Z."/>
            <person name="Yang Z."/>
            <person name="Zhou J."/>
            <person name="Zhu J."/>
            <person name="Brent C.S."/>
            <person name="Elsik C.G."/>
            <person name="Goodisman M.A."/>
            <person name="Liberles D.A."/>
            <person name="Roe R.M."/>
            <person name="Vargo E.L."/>
            <person name="Vilcinskas A."/>
            <person name="Wang J."/>
            <person name="Bornberg-Bauer E."/>
            <person name="Korb J."/>
            <person name="Zhang G."/>
            <person name="Liebig J."/>
        </authorList>
    </citation>
    <scope>NUCLEOTIDE SEQUENCE [LARGE SCALE GENOMIC DNA]</scope>
    <source>
        <tissue evidence="16">Whole organism</tissue>
    </source>
</reference>
<dbReference type="FunFam" id="3.10.450.10:FF:000004">
    <property type="entry name" value="Cystatin C"/>
    <property type="match status" value="2"/>
</dbReference>
<dbReference type="EMBL" id="KK852730">
    <property type="protein sequence ID" value="KDR17524.1"/>
    <property type="molecule type" value="Genomic_DNA"/>
</dbReference>
<proteinExistence type="inferred from homology"/>
<sequence>MARLIRLSVILLCLIGVICAEPNVGTFKDEVQFVLDSFNDQPGSQYVYDSAKIINAYNKNDSLPSLFFMQLDITVSCNNSVDCTPSHLICELVLREDSSKNTRDIYEDRTKCAKKEFEPIFPVNDHGFGEENVSDEIRSIAAFAVQHVENNGDAKRSVVDIMSVKRQSAGNFTTLYLTLKVARTDGGDTLLFEVCEAEVNQTAEMALESTLACFPLTGMLPDVPMSAADITTMAERAAEELDSLSFSEFTLKLVDVLRAETTVTPGSEAVLTTLDLRIAPTLCLKNVDVEGDTDGLYEKRQCPENVSNKRFICSITSWDRPWIEDTLYSEPTCYQDAHNGTDEARHTNEDMRELQEDVLNTMLNDQIEPLSEQTSLPAVEHYSITAVDEQDPVVETVEESRKPIVEEPIIATHTYCTGCLTDLDVSNPALQEYVDQAVAVIDEGSYGRYMHKVTRIAKAQKQVVNGVKYILQLEVAETSCMKGSTLDRTSCEPSTSDIKTCLVEFLEKPWLDTSREIIGNNCTYYDNDLENEIEPNFVPSYQGGRQEMFDYLDAMDEPEPVTARIPFSYGRDGLYLPEHEPDNRPVESDAEQIYVNNPDGKQKKSDKSKLDEPRSESISEEENSSKSKIGSDDFKEAEQTESQKVQGDSDESDQSSDESNEKQEKIMEDFGAYFTGENRNRRETTPRSTLGGLKDIDKSELELVNKLAHIAVQTLDEIDEDDKKRVVLEVLSAQKQIVNGVLYHLHLRVGTTSCSESGANKPDCMEHHSSPVKICKVELHRTFTDNSHLDAKVVKSECTTEESILPEKKLRQKRDVVPGGPLPANTSDTYITDLADFAVTELDKSTNSLYSQCLVRIVNASKQVVAGYNVFLVLEVGQSTKRKGEAENSTCELNQNLGIKTCHVTIWDQPWLENSYQVTSLVCSAPESKANSELPTDRVRRQTDMILGAPSQADVNDSYIQEIARHALAEVDRRSNAIYRQKIVRIVNSQKQVVAGTLVRLTLELGYTSCRKGEDGDISNCQLKEDSSNQICNVDVWDRSWLNLREVTNVSCSSASENTAAASESPSGRARRHADVLVGAPAQADLDDPYIHDMAKTALEEVDRRSNALYRQKIVRIVEAQKQMVAGVLTHLTLELGYSACRKGHDADIDGCQLKNDSNNQICHIEVWDRPWLNQREVNHVSCSSAADNRVKRRSWIGGGSHDIHIGLFDEFVNKHNKHYQSEAEYKRRFHIFKANMKKVERLRRTEQGTAAYGATQFADLTPKEFKKYHLGLNRKLKVSNDIPLQEAKIPDVTLPKEFDWRNFSVVTEVKNQGSCGSCWAFSVTGNIEGQWALKKGKLFSLSEQELVDCDNLDDGCNGGLPENAYKAIESLGGLETEKDYPYEGEDEKCHFKKSDVKVTVQGALNITKNETKMAQWLYKNGPISIGINANAMQFYMGGVSHPWKFLCDRENLDHGVLIVGFGVHTSSIRHRILPYWIIKNSWGTFWGEQGYYRVYRGDGTCGVNQMATSAIVV</sequence>
<dbReference type="Pfam" id="PF00031">
    <property type="entry name" value="Cystatin"/>
    <property type="match status" value="5"/>
</dbReference>
<keyword evidence="9" id="KW-1015">Disulfide bond</keyword>
<evidence type="ECO:0000256" key="5">
    <source>
        <dbReference type="ARBA" id="ARBA00022729"/>
    </source>
</evidence>
<dbReference type="PROSITE" id="PS00287">
    <property type="entry name" value="CYSTATIN"/>
    <property type="match status" value="2"/>
</dbReference>
<feature type="compositionally biased region" description="Basic and acidic residues" evidence="11">
    <location>
        <begin position="577"/>
        <end position="587"/>
    </location>
</feature>
<dbReference type="FunFam" id="3.90.70.10:FF:000130">
    <property type="entry name" value="Cysteine proteinase 1"/>
    <property type="match status" value="1"/>
</dbReference>
<dbReference type="PANTHER" id="PTHR46186">
    <property type="entry name" value="CYSTATIN"/>
    <property type="match status" value="1"/>
</dbReference>
<evidence type="ECO:0000256" key="7">
    <source>
        <dbReference type="ARBA" id="ARBA00022807"/>
    </source>
</evidence>
<dbReference type="CDD" id="cd00042">
    <property type="entry name" value="CY"/>
    <property type="match status" value="5"/>
</dbReference>
<feature type="domain" description="Cystatin" evidence="13">
    <location>
        <begin position="1076"/>
        <end position="1184"/>
    </location>
</feature>
<dbReference type="Proteomes" id="UP000027135">
    <property type="component" value="Unassembled WGS sequence"/>
</dbReference>
<dbReference type="GO" id="GO:0005615">
    <property type="term" value="C:extracellular space"/>
    <property type="evidence" value="ECO:0007669"/>
    <property type="project" value="TreeGrafter"/>
</dbReference>
<keyword evidence="2" id="KW-0645">Protease</keyword>
<evidence type="ECO:0000256" key="2">
    <source>
        <dbReference type="ARBA" id="ARBA00022670"/>
    </source>
</evidence>
<dbReference type="PROSITE" id="PS00139">
    <property type="entry name" value="THIOL_PROTEASE_CYS"/>
    <property type="match status" value="1"/>
</dbReference>
<dbReference type="Pfam" id="PF00112">
    <property type="entry name" value="Peptidase_C1"/>
    <property type="match status" value="1"/>
</dbReference>
<dbReference type="GO" id="GO:0008234">
    <property type="term" value="F:cysteine-type peptidase activity"/>
    <property type="evidence" value="ECO:0007669"/>
    <property type="project" value="UniProtKB-KW"/>
</dbReference>
<dbReference type="PROSITE" id="PS00639">
    <property type="entry name" value="THIOL_PROTEASE_HIS"/>
    <property type="match status" value="1"/>
</dbReference>
<feature type="chain" id="PRO_5001644656" evidence="12">
    <location>
        <begin position="21"/>
        <end position="1514"/>
    </location>
</feature>
<dbReference type="InParanoid" id="A0A067R3E6"/>
<gene>
    <name evidence="16" type="ORF">L798_07977</name>
</gene>
<dbReference type="PROSITE" id="PS00640">
    <property type="entry name" value="THIOL_PROTEASE_ASN"/>
    <property type="match status" value="1"/>
</dbReference>
<keyword evidence="17" id="KW-1185">Reference proteome</keyword>
<evidence type="ECO:0000259" key="13">
    <source>
        <dbReference type="SMART" id="SM00043"/>
    </source>
</evidence>
<organism evidence="16 17">
    <name type="scientific">Zootermopsis nevadensis</name>
    <name type="common">Dampwood termite</name>
    <dbReference type="NCBI Taxonomy" id="136037"/>
    <lineage>
        <taxon>Eukaryota</taxon>
        <taxon>Metazoa</taxon>
        <taxon>Ecdysozoa</taxon>
        <taxon>Arthropoda</taxon>
        <taxon>Hexapoda</taxon>
        <taxon>Insecta</taxon>
        <taxon>Pterygota</taxon>
        <taxon>Neoptera</taxon>
        <taxon>Polyneoptera</taxon>
        <taxon>Dictyoptera</taxon>
        <taxon>Blattodea</taxon>
        <taxon>Blattoidea</taxon>
        <taxon>Termitoidae</taxon>
        <taxon>Termopsidae</taxon>
        <taxon>Zootermopsis</taxon>
    </lineage>
</organism>
<feature type="compositionally biased region" description="Acidic residues" evidence="11">
    <location>
        <begin position="648"/>
        <end position="658"/>
    </location>
</feature>
<dbReference type="InterPro" id="IPR000010">
    <property type="entry name" value="Cystatin_dom"/>
</dbReference>
<dbReference type="SMART" id="SM00043">
    <property type="entry name" value="CY"/>
    <property type="match status" value="5"/>
</dbReference>
<dbReference type="CDD" id="cd02248">
    <property type="entry name" value="Peptidase_C1A"/>
    <property type="match status" value="1"/>
</dbReference>
<keyword evidence="7" id="KW-0788">Thiol protease</keyword>
<dbReference type="InterPro" id="IPR038765">
    <property type="entry name" value="Papain-like_cys_pep_sf"/>
</dbReference>
<dbReference type="MEROPS" id="C01.A27"/>
<evidence type="ECO:0000256" key="10">
    <source>
        <dbReference type="ARBA" id="ARBA00023180"/>
    </source>
</evidence>
<evidence type="ECO:0000256" key="6">
    <source>
        <dbReference type="ARBA" id="ARBA00022801"/>
    </source>
</evidence>
<evidence type="ECO:0000256" key="8">
    <source>
        <dbReference type="ARBA" id="ARBA00023145"/>
    </source>
</evidence>
<feature type="domain" description="Cystatin" evidence="13">
    <location>
        <begin position="415"/>
        <end position="523"/>
    </location>
</feature>
<dbReference type="Pfam" id="PF08246">
    <property type="entry name" value="Inhibitor_I29"/>
    <property type="match status" value="1"/>
</dbReference>
<keyword evidence="3" id="KW-0646">Protease inhibitor</keyword>
<evidence type="ECO:0000313" key="16">
    <source>
        <dbReference type="EMBL" id="KDR17524.1"/>
    </source>
</evidence>
<dbReference type="InterPro" id="IPR039417">
    <property type="entry name" value="Peptidase_C1A_papain-like"/>
</dbReference>